<dbReference type="Proteomes" id="UP000239156">
    <property type="component" value="Unassembled WGS sequence"/>
</dbReference>
<dbReference type="Gene3D" id="2.60.40.420">
    <property type="entry name" value="Cupredoxins - blue copper proteins"/>
    <property type="match status" value="1"/>
</dbReference>
<dbReference type="EMBL" id="PKSL01000169">
    <property type="protein sequence ID" value="POW00876.1"/>
    <property type="molecule type" value="Genomic_DNA"/>
</dbReference>
<dbReference type="PANTHER" id="PTHR34883">
    <property type="entry name" value="SERINE-RICH PROTEIN, PUTATIVE-RELATED-RELATED"/>
    <property type="match status" value="1"/>
</dbReference>
<evidence type="ECO:0000313" key="1">
    <source>
        <dbReference type="EMBL" id="POW00876.1"/>
    </source>
</evidence>
<dbReference type="VEuPathDB" id="FungiDB:PSHT_07693"/>
<dbReference type="SUPFAM" id="SSF49503">
    <property type="entry name" value="Cupredoxins"/>
    <property type="match status" value="1"/>
</dbReference>
<proteinExistence type="predicted"/>
<dbReference type="VEuPathDB" id="FungiDB:PSTT_12822"/>
<evidence type="ECO:0000313" key="2">
    <source>
        <dbReference type="Proteomes" id="UP000239156"/>
    </source>
</evidence>
<dbReference type="AlphaFoldDB" id="A0A2S4UUB7"/>
<dbReference type="InterPro" id="IPR052953">
    <property type="entry name" value="Ser-rich/MCO-related"/>
</dbReference>
<organism evidence="1 2">
    <name type="scientific">Puccinia striiformis</name>
    <dbReference type="NCBI Taxonomy" id="27350"/>
    <lineage>
        <taxon>Eukaryota</taxon>
        <taxon>Fungi</taxon>
        <taxon>Dikarya</taxon>
        <taxon>Basidiomycota</taxon>
        <taxon>Pucciniomycotina</taxon>
        <taxon>Pucciniomycetes</taxon>
        <taxon>Pucciniales</taxon>
        <taxon>Pucciniaceae</taxon>
        <taxon>Puccinia</taxon>
    </lineage>
</organism>
<dbReference type="PANTHER" id="PTHR34883:SF15">
    <property type="entry name" value="EXTRACELLULAR SERINE-RICH PROTEIN"/>
    <property type="match status" value="1"/>
</dbReference>
<dbReference type="OrthoDB" id="1921208at2759"/>
<name>A0A2S4UUB7_9BASI</name>
<reference evidence="1" key="1">
    <citation type="submission" date="2017-12" db="EMBL/GenBank/DDBJ databases">
        <title>Gene loss provides genomic basis for host adaptation in cereal stripe rust fungi.</title>
        <authorList>
            <person name="Xia C."/>
        </authorList>
    </citation>
    <scope>NUCLEOTIDE SEQUENCE [LARGE SCALE GENOMIC DNA]</scope>
    <source>
        <strain evidence="1">93-210</strain>
    </source>
</reference>
<dbReference type="CDD" id="cd00920">
    <property type="entry name" value="Cupredoxin"/>
    <property type="match status" value="1"/>
</dbReference>
<gene>
    <name evidence="1" type="ORF">PSTT_12822</name>
</gene>
<comment type="caution">
    <text evidence="1">The sequence shown here is derived from an EMBL/GenBank/DDBJ whole genome shotgun (WGS) entry which is preliminary data.</text>
</comment>
<sequence>MAKLLHFFFVLVIWASIVSPLSSQGQPGADPTKPNPPNQKPPETPVRQGINHVIKVGDDNAAKTFTPPTIRAKVGDLVTFEFHVHNFISIFFEGFRMMSSAYRNQATIGSSADKRLNLQQPKAHNVSQSTFDNPCVVPQGPEGTGFVSDLQVVSKTTDLSHRPRWTLQILSDTPIWFHCAPHCGVGMVGAINPPTSGEQTFEKFVEKAKVAGSAAKKLQVGAKPGEPGGKPSEPGAIPAEKTAARISDKKVDPAGGKGAEEGASATLQRGQPKTANDVAAMSQNTASLDANSTLAAKGKDPFSDAYSMKLMRQRKVALASVSFSLLVPGLLNTIY</sequence>
<keyword evidence="2" id="KW-1185">Reference proteome</keyword>
<protein>
    <submittedName>
        <fullName evidence="1">Uncharacterized protein</fullName>
    </submittedName>
</protein>
<dbReference type="InterPro" id="IPR008972">
    <property type="entry name" value="Cupredoxin"/>
</dbReference>
<accession>A0A2S4UUB7</accession>